<evidence type="ECO:0000259" key="4">
    <source>
        <dbReference type="Pfam" id="PF17177"/>
    </source>
</evidence>
<dbReference type="STRING" id="3088.A0A383VSS9"/>
<dbReference type="PANTHER" id="PTHR47935:SF1">
    <property type="entry name" value="PENTATRICOPEPTIDE REPEAT-CONTAINING PROTEIN MRL1, CHLOROPLASTIC"/>
    <property type="match status" value="1"/>
</dbReference>
<feature type="compositionally biased region" description="Polar residues" evidence="3">
    <location>
        <begin position="1145"/>
        <end position="1161"/>
    </location>
</feature>
<dbReference type="Proteomes" id="UP000256970">
    <property type="component" value="Unassembled WGS sequence"/>
</dbReference>
<evidence type="ECO:0000256" key="3">
    <source>
        <dbReference type="SAM" id="MobiDB-lite"/>
    </source>
</evidence>
<feature type="repeat" description="PPR" evidence="2">
    <location>
        <begin position="724"/>
        <end position="758"/>
    </location>
</feature>
<feature type="region of interest" description="Disordered" evidence="3">
    <location>
        <begin position="1"/>
        <end position="30"/>
    </location>
</feature>
<dbReference type="EMBL" id="FNXT01000827">
    <property type="protein sequence ID" value="SZX67973.1"/>
    <property type="molecule type" value="Genomic_DNA"/>
</dbReference>
<evidence type="ECO:0000256" key="2">
    <source>
        <dbReference type="PROSITE-ProRule" id="PRU00708"/>
    </source>
</evidence>
<evidence type="ECO:0000313" key="6">
    <source>
        <dbReference type="Proteomes" id="UP000256970"/>
    </source>
</evidence>
<dbReference type="InterPro" id="IPR033443">
    <property type="entry name" value="PROP1-like_PPR_dom"/>
</dbReference>
<keyword evidence="1" id="KW-0677">Repeat</keyword>
<proteinExistence type="predicted"/>
<sequence length="1503" mass="158691">MILGKFRAPSGQHAGLDARRNAAHRPRTSRQHIARVAQGNSDTAAAADIQDAAAAAAPLVNGVSPLQAVLPSDPNVGISHAAVGAKAAAIASGARPYNGNPPPGVSDVGHLQFSAGRDAGSSSSNGSHSSSSSSSSSRDSTSSGRSGTSATPSSSSSSSEPSWQPPKYRQEGIRLRSKRDIQAAQRGRGQNLVVEDLKQLLASNRNSFRGGPGPAKGGLQEDHDTHLEGVIEQLLCPTRNVWELSQQAAPPAADSSDVLPQDVLQGIGSLPADKLAQLQAHLARAGQFTASLLLIEEAAAAGRADVLEKVSHKIFLQAAGAARNMRAVLRFLQLLPAECADARTYNMAIKACSTAKDLHGALKVMDMMAIRQVPCDFIHFTTLITVCAAAGDVSQAFAVFAKAKAAQQQLAAAAAAAGNAADVPKFDSHFYGALIAACAQGIKTRSSDRKDQLVILDRAYQVLQEAMDAGVHLETPVWNALLMCAGRCRQLQRCFEVLDLMTGAGVPSDPITFTCLIEAAVLAGETEMAQRVFARAMAAGVTSSVQLYTAAINACMANDGTNFEAAFEIYAAMQRNGVEPDDLLYGHLIALAGRCRKLEVRHYVILCYMCVTLNGVEPDDLLYGHLIALAGRCRKLEVAFDLIEDMRASGLKPSTPTCSALMYACLQNNNFAAARKVYDTLIARGVPPHISQYNALMEQYALRYQLGNVVSLLTAMVGGGIAPNANTFRILLLTCQRTDQAELAFELYQVMKARGLQPRLNNAHSICYTLLKACYNRIRRGWRPGGYPPKAEPAGPYSSLGASGLRPAEARQLLHVLEPAVAAAAAAAGAAGAAAAGAGSAAGGRQAQQGQHARRYSFVDNAENINWPLLALSTYRDFISWGYKPHLEVLDKLLACLRLQPPRQQQQPSADVQRSQQLQAQLQPLLPGQAQAMLQEQCAVDDDPCNQQQAILRELANPGERRGLGGGLGGGLGLAGGAGGSGEAGLQERPYEVPFDKRAMDAVLDAINMGLLPSMKLDVPLTVDMRCFPPMVAEAYVHVLMQTLEARGQAAAGGSDSARQRIVAQPVRLVVPPFDHNYVMWPSYVAKLFVHYNEQLLERQAQLRAEAEAARWRAAALAARRFNGDDSDDEDMPDDQLSLSFGAGSVTNNVTNGDQGAGSSVRQQLQQQLQQRAMQQQQRQRSGYQAGGSWESLDSLDEATAEQYNSASASAAAGPPGTATLAAGRYLAGAITGLAVAATFRRLKAYVRVDAAAGALKLEPREINRWLGAKLGYEEERRRLAREAEMAAAGYSSTTSYSSTAAYYQQHVYVQPQQGAPWMKQGRQQQQQQFWQQQQQQQQGAEQPQQQAAGAAEAAAAPAAQQDQQQHTGSDAAPAAAAAAAGRPRSAAFKGKPGSRSNPAEQLLGLSGPPGHFGVPGRGRPALDQQARNIRLGLGSTAAAAAGAAAGQQQQAAGDSSSSGGSTSSSGRVRRTRSSAPPAAAAAAAAAEQAAAGDASAAGVKEQ</sequence>
<feature type="compositionally biased region" description="Low complexity" evidence="3">
    <location>
        <begin position="1162"/>
        <end position="1181"/>
    </location>
</feature>
<feature type="compositionally biased region" description="Low complexity" evidence="3">
    <location>
        <begin position="1474"/>
        <end position="1503"/>
    </location>
</feature>
<dbReference type="Pfam" id="PF17177">
    <property type="entry name" value="PPR_long"/>
    <property type="match status" value="2"/>
</dbReference>
<feature type="region of interest" description="Disordered" evidence="3">
    <location>
        <begin position="1123"/>
        <end position="1190"/>
    </location>
</feature>
<dbReference type="InterPro" id="IPR053303">
    <property type="entry name" value="Chloroplast_PPR"/>
</dbReference>
<name>A0A383VSS9_TETOB</name>
<dbReference type="Gene3D" id="1.25.40.10">
    <property type="entry name" value="Tetratricopeptide repeat domain"/>
    <property type="match status" value="4"/>
</dbReference>
<dbReference type="InterPro" id="IPR002885">
    <property type="entry name" value="PPR_rpt"/>
</dbReference>
<dbReference type="PANTHER" id="PTHR47935">
    <property type="entry name" value="PENTATRICOPEPTIDE REPEAT-CONTAINING PROTEIN MRL1, CHLOROPLASTIC"/>
    <property type="match status" value="1"/>
</dbReference>
<feature type="repeat" description="PPR" evidence="2">
    <location>
        <begin position="619"/>
        <end position="653"/>
    </location>
</feature>
<feature type="region of interest" description="Disordered" evidence="3">
    <location>
        <begin position="1440"/>
        <end position="1503"/>
    </location>
</feature>
<evidence type="ECO:0000313" key="5">
    <source>
        <dbReference type="EMBL" id="SZX67973.1"/>
    </source>
</evidence>
<feature type="compositionally biased region" description="Low complexity" evidence="3">
    <location>
        <begin position="114"/>
        <end position="159"/>
    </location>
</feature>
<feature type="compositionally biased region" description="Acidic residues" evidence="3">
    <location>
        <begin position="1125"/>
        <end position="1134"/>
    </location>
</feature>
<evidence type="ECO:0000256" key="1">
    <source>
        <dbReference type="ARBA" id="ARBA00022737"/>
    </source>
</evidence>
<feature type="compositionally biased region" description="Low complexity" evidence="3">
    <location>
        <begin position="1440"/>
        <end position="1467"/>
    </location>
</feature>
<feature type="region of interest" description="Disordered" evidence="3">
    <location>
        <begin position="98"/>
        <end position="175"/>
    </location>
</feature>
<dbReference type="PROSITE" id="PS51375">
    <property type="entry name" value="PPR"/>
    <property type="match status" value="4"/>
</dbReference>
<gene>
    <name evidence="5" type="ORF">BQ4739_LOCUS8306</name>
</gene>
<feature type="compositionally biased region" description="Low complexity" evidence="3">
    <location>
        <begin position="1324"/>
        <end position="1388"/>
    </location>
</feature>
<dbReference type="NCBIfam" id="TIGR00756">
    <property type="entry name" value="PPR"/>
    <property type="match status" value="1"/>
</dbReference>
<organism evidence="5 6">
    <name type="scientific">Tetradesmus obliquus</name>
    <name type="common">Green alga</name>
    <name type="synonym">Acutodesmus obliquus</name>
    <dbReference type="NCBI Taxonomy" id="3088"/>
    <lineage>
        <taxon>Eukaryota</taxon>
        <taxon>Viridiplantae</taxon>
        <taxon>Chlorophyta</taxon>
        <taxon>core chlorophytes</taxon>
        <taxon>Chlorophyceae</taxon>
        <taxon>CS clade</taxon>
        <taxon>Sphaeropleales</taxon>
        <taxon>Scenedesmaceae</taxon>
        <taxon>Tetradesmus</taxon>
    </lineage>
</organism>
<feature type="domain" description="PROP1-like PPR" evidence="4">
    <location>
        <begin position="343"/>
        <end position="526"/>
    </location>
</feature>
<feature type="domain" description="PROP1-like PPR" evidence="4">
    <location>
        <begin position="549"/>
        <end position="698"/>
    </location>
</feature>
<dbReference type="InterPro" id="IPR011990">
    <property type="entry name" value="TPR-like_helical_dom_sf"/>
</dbReference>
<feature type="repeat" description="PPR" evidence="2">
    <location>
        <begin position="544"/>
        <end position="580"/>
    </location>
</feature>
<feature type="region of interest" description="Disordered" evidence="3">
    <location>
        <begin position="1320"/>
        <end position="1421"/>
    </location>
</feature>
<reference evidence="5 6" key="1">
    <citation type="submission" date="2016-10" db="EMBL/GenBank/DDBJ databases">
        <authorList>
            <person name="Cai Z."/>
        </authorList>
    </citation>
    <scope>NUCLEOTIDE SEQUENCE [LARGE SCALE GENOMIC DNA]</scope>
</reference>
<accession>A0A383VSS9</accession>
<feature type="repeat" description="PPR" evidence="2">
    <location>
        <begin position="654"/>
        <end position="688"/>
    </location>
</feature>
<feature type="compositionally biased region" description="Basic residues" evidence="3">
    <location>
        <begin position="21"/>
        <end position="30"/>
    </location>
</feature>
<keyword evidence="6" id="KW-1185">Reference proteome</keyword>
<protein>
    <recommendedName>
        <fullName evidence="4">PROP1-like PPR domain-containing protein</fullName>
    </recommendedName>
</protein>